<reference evidence="6 7" key="1">
    <citation type="journal article" date="2015" name="PeerJ">
        <title>First genomic representation of candidate bacterial phylum KSB3 points to enhanced environmental sensing as a trigger of wastewater bulking.</title>
        <authorList>
            <person name="Sekiguchi Y."/>
            <person name="Ohashi A."/>
            <person name="Parks D.H."/>
            <person name="Yamauchi T."/>
            <person name="Tyson G.W."/>
            <person name="Hugenholtz P."/>
        </authorList>
    </citation>
    <scope>NUCLEOTIDE SEQUENCE [LARGE SCALE GENOMIC DNA]</scope>
</reference>
<dbReference type="eggNOG" id="COG2390">
    <property type="taxonomic scope" value="Bacteria"/>
</dbReference>
<dbReference type="PANTHER" id="PTHR34294:SF1">
    <property type="entry name" value="TRANSCRIPTIONAL REGULATOR LSRR"/>
    <property type="match status" value="1"/>
</dbReference>
<accession>A0A081BWP7</accession>
<sequence>MKEILKLVEVSKLYYEQNLTQLEIAKKMKISRPAVSKLLAEARMLGIVKIEIKSPIGTNALLLDQLSMMFNLQGGVIVPSGFTGKKFDQQVLISQAALYIDRILPSLQRVGIGWGYTIGCLVDELKPLKMGKYPKGIVCPVIGTAPSELKWYQSNELTRIFAEKTGYTPHYLHAPAFPTTLENKELFENTQEYREILQSWSTLDAVILGLGVYPSVPDQATAARFGNLLKERKAVGMIATYYYDEHGEFIASPNDIVIRIPLEDLRRTRVILVAGGSEEKLRSMRGVLKTGIITHLVIDDATASELIQYGVEERG</sequence>
<feature type="domain" description="Sugar-binding" evidence="5">
    <location>
        <begin position="60"/>
        <end position="307"/>
    </location>
</feature>
<organism evidence="6 7">
    <name type="scientific">Vecturithrix granuli</name>
    <dbReference type="NCBI Taxonomy" id="1499967"/>
    <lineage>
        <taxon>Bacteria</taxon>
        <taxon>Candidatus Moduliflexota</taxon>
        <taxon>Candidatus Vecturitrichia</taxon>
        <taxon>Candidatus Vecturitrichales</taxon>
        <taxon>Candidatus Vecturitrichaceae</taxon>
        <taxon>Candidatus Vecturithrix</taxon>
    </lineage>
</organism>
<protein>
    <recommendedName>
        <fullName evidence="5">Sugar-binding domain-containing protein</fullName>
    </recommendedName>
</protein>
<dbReference type="AlphaFoldDB" id="A0A081BWP7"/>
<dbReference type="STRING" id="1499967.U27_03716"/>
<evidence type="ECO:0000313" key="6">
    <source>
        <dbReference type="EMBL" id="GAK56752.1"/>
    </source>
</evidence>
<proteinExistence type="inferred from homology"/>
<comment type="similarity">
    <text evidence="1">Belongs to the SorC transcriptional regulatory family.</text>
</comment>
<dbReference type="InterPro" id="IPR013324">
    <property type="entry name" value="RNA_pol_sigma_r3/r4-like"/>
</dbReference>
<dbReference type="SUPFAM" id="SSF100950">
    <property type="entry name" value="NagB/RpiA/CoA transferase-like"/>
    <property type="match status" value="1"/>
</dbReference>
<dbReference type="Proteomes" id="UP000030661">
    <property type="component" value="Unassembled WGS sequence"/>
</dbReference>
<evidence type="ECO:0000256" key="4">
    <source>
        <dbReference type="ARBA" id="ARBA00023163"/>
    </source>
</evidence>
<evidence type="ECO:0000313" key="7">
    <source>
        <dbReference type="Proteomes" id="UP000030661"/>
    </source>
</evidence>
<dbReference type="Pfam" id="PF04198">
    <property type="entry name" value="Sugar-bind"/>
    <property type="match status" value="1"/>
</dbReference>
<keyword evidence="3" id="KW-0238">DNA-binding</keyword>
<evidence type="ECO:0000256" key="1">
    <source>
        <dbReference type="ARBA" id="ARBA00010466"/>
    </source>
</evidence>
<name>A0A081BWP7_VECG1</name>
<gene>
    <name evidence="6" type="ORF">U27_03716</name>
</gene>
<dbReference type="GO" id="GO:0003677">
    <property type="term" value="F:DNA binding"/>
    <property type="evidence" value="ECO:0007669"/>
    <property type="project" value="UniProtKB-KW"/>
</dbReference>
<keyword evidence="4" id="KW-0804">Transcription</keyword>
<dbReference type="InterPro" id="IPR007324">
    <property type="entry name" value="Sugar-bd_dom_put"/>
</dbReference>
<dbReference type="InterPro" id="IPR037171">
    <property type="entry name" value="NagB/RpiA_transferase-like"/>
</dbReference>
<dbReference type="SUPFAM" id="SSF88659">
    <property type="entry name" value="Sigma3 and sigma4 domains of RNA polymerase sigma factors"/>
    <property type="match status" value="1"/>
</dbReference>
<dbReference type="EMBL" id="DF820465">
    <property type="protein sequence ID" value="GAK56752.1"/>
    <property type="molecule type" value="Genomic_DNA"/>
</dbReference>
<dbReference type="Gene3D" id="3.40.50.1360">
    <property type="match status" value="1"/>
</dbReference>
<dbReference type="HOGENOM" id="CLU_054506_1_1_0"/>
<keyword evidence="2" id="KW-0805">Transcription regulation</keyword>
<dbReference type="Gene3D" id="1.10.10.60">
    <property type="entry name" value="Homeodomain-like"/>
    <property type="match status" value="1"/>
</dbReference>
<dbReference type="GO" id="GO:0030246">
    <property type="term" value="F:carbohydrate binding"/>
    <property type="evidence" value="ECO:0007669"/>
    <property type="project" value="InterPro"/>
</dbReference>
<evidence type="ECO:0000259" key="5">
    <source>
        <dbReference type="Pfam" id="PF04198"/>
    </source>
</evidence>
<evidence type="ECO:0000256" key="2">
    <source>
        <dbReference type="ARBA" id="ARBA00023015"/>
    </source>
</evidence>
<dbReference type="InterPro" id="IPR051054">
    <property type="entry name" value="SorC_transcr_regulators"/>
</dbReference>
<evidence type="ECO:0000256" key="3">
    <source>
        <dbReference type="ARBA" id="ARBA00023125"/>
    </source>
</evidence>
<dbReference type="PANTHER" id="PTHR34294">
    <property type="entry name" value="TRANSCRIPTIONAL REGULATOR-RELATED"/>
    <property type="match status" value="1"/>
</dbReference>
<keyword evidence="7" id="KW-1185">Reference proteome</keyword>